<evidence type="ECO:0000313" key="2">
    <source>
        <dbReference type="Proteomes" id="UP000235943"/>
    </source>
</evidence>
<gene>
    <name evidence="1" type="ORF">C1J00_11040</name>
</gene>
<comment type="caution">
    <text evidence="1">The sequence shown here is derived from an EMBL/GenBank/DDBJ whole genome shotgun (WGS) entry which is preliminary data.</text>
</comment>
<dbReference type="EMBL" id="POUC01000058">
    <property type="protein sequence ID" value="PNG22146.1"/>
    <property type="molecule type" value="Genomic_DNA"/>
</dbReference>
<dbReference type="Proteomes" id="UP000235943">
    <property type="component" value="Unassembled WGS sequence"/>
</dbReference>
<evidence type="ECO:0000313" key="1">
    <source>
        <dbReference type="EMBL" id="PNG22146.1"/>
    </source>
</evidence>
<dbReference type="AlphaFoldDB" id="A0A2N8TSZ9"/>
<proteinExistence type="predicted"/>
<keyword evidence="2" id="KW-1185">Reference proteome</keyword>
<protein>
    <submittedName>
        <fullName evidence="1">Uncharacterized protein</fullName>
    </submittedName>
</protein>
<accession>A0A2N8TSZ9</accession>
<organism evidence="1 2">
    <name type="scientific">Streptomyces cahuitamycinicus</name>
    <dbReference type="NCBI Taxonomy" id="2070367"/>
    <lineage>
        <taxon>Bacteria</taxon>
        <taxon>Bacillati</taxon>
        <taxon>Actinomycetota</taxon>
        <taxon>Actinomycetes</taxon>
        <taxon>Kitasatosporales</taxon>
        <taxon>Streptomycetaceae</taxon>
        <taxon>Streptomyces</taxon>
    </lineage>
</organism>
<reference evidence="1 2" key="1">
    <citation type="submission" date="2018-01" db="EMBL/GenBank/DDBJ databases">
        <title>Draft genome sequence of Streptomyces sp. 13K301.</title>
        <authorList>
            <person name="Sahin N."/>
            <person name="Saygin H."/>
            <person name="Ay H."/>
        </authorList>
    </citation>
    <scope>NUCLEOTIDE SEQUENCE [LARGE SCALE GENOMIC DNA]</scope>
    <source>
        <strain evidence="1 2">13K301</strain>
    </source>
</reference>
<dbReference type="RefSeq" id="WP_146046172.1">
    <property type="nucleotide sequence ID" value="NZ_POUC01000058.1"/>
</dbReference>
<dbReference type="OrthoDB" id="5196712at2"/>
<sequence>MEMDNYDDCSEAAALAKKTGPSGGIYALPGVGKAATGARQFYDEMAPLATDSTRVRAAKEVFRWGSAAVGMAAVAIITL</sequence>
<name>A0A2N8TSZ9_9ACTN</name>